<dbReference type="EMBL" id="FNFO01000005">
    <property type="protein sequence ID" value="SDL27540.1"/>
    <property type="molecule type" value="Genomic_DNA"/>
</dbReference>
<evidence type="ECO:0000313" key="1">
    <source>
        <dbReference type="EMBL" id="SDL27540.1"/>
    </source>
</evidence>
<dbReference type="Gene3D" id="3.40.50.150">
    <property type="entry name" value="Vaccinia Virus protein VP39"/>
    <property type="match status" value="1"/>
</dbReference>
<proteinExistence type="predicted"/>
<dbReference type="GO" id="GO:0032259">
    <property type="term" value="P:methylation"/>
    <property type="evidence" value="ECO:0007669"/>
    <property type="project" value="UniProtKB-KW"/>
</dbReference>
<dbReference type="Proteomes" id="UP000198510">
    <property type="component" value="Unassembled WGS sequence"/>
</dbReference>
<dbReference type="Pfam" id="PF13489">
    <property type="entry name" value="Methyltransf_23"/>
    <property type="match status" value="1"/>
</dbReference>
<dbReference type="AlphaFoldDB" id="A0A1G9IQT9"/>
<evidence type="ECO:0000313" key="2">
    <source>
        <dbReference type="Proteomes" id="UP000198510"/>
    </source>
</evidence>
<name>A0A1G9IQT9_9BACT</name>
<dbReference type="CDD" id="cd02440">
    <property type="entry name" value="AdoMet_MTases"/>
    <property type="match status" value="1"/>
</dbReference>
<reference evidence="1 2" key="1">
    <citation type="submission" date="2016-10" db="EMBL/GenBank/DDBJ databases">
        <authorList>
            <person name="de Groot N.N."/>
        </authorList>
    </citation>
    <scope>NUCLEOTIDE SEQUENCE [LARGE SCALE GENOMIC DNA]</scope>
    <source>
        <strain evidence="1 2">DSM 25186</strain>
    </source>
</reference>
<organism evidence="1 2">
    <name type="scientific">Catalinimonas alkaloidigena</name>
    <dbReference type="NCBI Taxonomy" id="1075417"/>
    <lineage>
        <taxon>Bacteria</taxon>
        <taxon>Pseudomonadati</taxon>
        <taxon>Bacteroidota</taxon>
        <taxon>Cytophagia</taxon>
        <taxon>Cytophagales</taxon>
        <taxon>Catalimonadaceae</taxon>
        <taxon>Catalinimonas</taxon>
    </lineage>
</organism>
<keyword evidence="1" id="KW-0808">Transferase</keyword>
<dbReference type="SUPFAM" id="SSF53335">
    <property type="entry name" value="S-adenosyl-L-methionine-dependent methyltransferases"/>
    <property type="match status" value="1"/>
</dbReference>
<dbReference type="STRING" id="1075417.SAMN05421823_10578"/>
<dbReference type="RefSeq" id="WP_089683025.1">
    <property type="nucleotide sequence ID" value="NZ_FNFO01000005.1"/>
</dbReference>
<accession>A0A1G9IQT9</accession>
<sequence>MLKKALKLLRTATLVPRKISYYDLRAFAKRVEAKPKTLIVYIEFEFEDIIKEYDILPQYQYQTDRYYELLEGIAPASYNTIICTGLLEHMSDPARLVKQCHSILAPGGKLYLSVSSVFAVHRGPEDYYHLTQYGTRHLFEQCAWQHLDIRGACGPFRTIGILLQRILLQAEVRFVFRPLIEALAWSITLLDGLVIRQYDGRTKTNEHLIDSMMPSNVQVIATK</sequence>
<dbReference type="InterPro" id="IPR029063">
    <property type="entry name" value="SAM-dependent_MTases_sf"/>
</dbReference>
<keyword evidence="1" id="KW-0489">Methyltransferase</keyword>
<dbReference type="GO" id="GO:0008168">
    <property type="term" value="F:methyltransferase activity"/>
    <property type="evidence" value="ECO:0007669"/>
    <property type="project" value="UniProtKB-KW"/>
</dbReference>
<dbReference type="OrthoDB" id="3896938at2"/>
<gene>
    <name evidence="1" type="ORF">SAMN05421823_10578</name>
</gene>
<protein>
    <submittedName>
        <fullName evidence="1">Methyltransferase domain-containing protein</fullName>
    </submittedName>
</protein>
<keyword evidence="2" id="KW-1185">Reference proteome</keyword>